<name>A0A212EH76_DANPL</name>
<accession>A0A212EH76</accession>
<feature type="compositionally biased region" description="Basic and acidic residues" evidence="1">
    <location>
        <begin position="1"/>
        <end position="15"/>
    </location>
</feature>
<proteinExistence type="predicted"/>
<sequence length="130" mass="14970">MTVKLSREQERRRAESPPQSNVISQQLETILNRLTALEQRPTSLERGPMTLRASTLETSCETEDMRRDLRESVPLPALTERPLLSRVSTATTTQVVEEFLEVITSFNTVRRTQYYVSNFDSNLRCYIVSC</sequence>
<feature type="region of interest" description="Disordered" evidence="1">
    <location>
        <begin position="1"/>
        <end position="23"/>
    </location>
</feature>
<dbReference type="InParanoid" id="A0A212EH76"/>
<dbReference type="AlphaFoldDB" id="A0A212EH76"/>
<dbReference type="Proteomes" id="UP000007151">
    <property type="component" value="Unassembled WGS sequence"/>
</dbReference>
<evidence type="ECO:0000313" key="3">
    <source>
        <dbReference type="Proteomes" id="UP000007151"/>
    </source>
</evidence>
<evidence type="ECO:0000256" key="1">
    <source>
        <dbReference type="SAM" id="MobiDB-lite"/>
    </source>
</evidence>
<keyword evidence="3" id="KW-1185">Reference proteome</keyword>
<protein>
    <submittedName>
        <fullName evidence="2">Uncharacterized protein</fullName>
    </submittedName>
</protein>
<evidence type="ECO:0000313" key="2">
    <source>
        <dbReference type="EMBL" id="OWR40834.1"/>
    </source>
</evidence>
<reference evidence="2 3" key="1">
    <citation type="journal article" date="2011" name="Cell">
        <title>The monarch butterfly genome yields insights into long-distance migration.</title>
        <authorList>
            <person name="Zhan S."/>
            <person name="Merlin C."/>
            <person name="Boore J.L."/>
            <person name="Reppert S.M."/>
        </authorList>
    </citation>
    <scope>NUCLEOTIDE SEQUENCE [LARGE SCALE GENOMIC DNA]</scope>
    <source>
        <strain evidence="2">F-2</strain>
    </source>
</reference>
<comment type="caution">
    <text evidence="2">The sequence shown here is derived from an EMBL/GenBank/DDBJ whole genome shotgun (WGS) entry which is preliminary data.</text>
</comment>
<gene>
    <name evidence="2" type="ORF">KGM_200003</name>
</gene>
<dbReference type="EMBL" id="AGBW02014946">
    <property type="protein sequence ID" value="OWR40834.1"/>
    <property type="molecule type" value="Genomic_DNA"/>
</dbReference>
<organism evidence="2 3">
    <name type="scientific">Danaus plexippus plexippus</name>
    <dbReference type="NCBI Taxonomy" id="278856"/>
    <lineage>
        <taxon>Eukaryota</taxon>
        <taxon>Metazoa</taxon>
        <taxon>Ecdysozoa</taxon>
        <taxon>Arthropoda</taxon>
        <taxon>Hexapoda</taxon>
        <taxon>Insecta</taxon>
        <taxon>Pterygota</taxon>
        <taxon>Neoptera</taxon>
        <taxon>Endopterygota</taxon>
        <taxon>Lepidoptera</taxon>
        <taxon>Glossata</taxon>
        <taxon>Ditrysia</taxon>
        <taxon>Papilionoidea</taxon>
        <taxon>Nymphalidae</taxon>
        <taxon>Danainae</taxon>
        <taxon>Danaini</taxon>
        <taxon>Danaina</taxon>
        <taxon>Danaus</taxon>
        <taxon>Danaus</taxon>
    </lineage>
</organism>
<dbReference type="KEGG" id="dpl:KGM_200003"/>